<dbReference type="AlphaFoldDB" id="A0A2H3KFM6"/>
<gene>
    <name evidence="2" type="ORF">B0A77_14260</name>
</gene>
<feature type="transmembrane region" description="Helical" evidence="1">
    <location>
        <begin position="78"/>
        <end position="98"/>
    </location>
</feature>
<feature type="transmembrane region" description="Helical" evidence="1">
    <location>
        <begin position="308"/>
        <end position="327"/>
    </location>
</feature>
<feature type="transmembrane region" description="Helical" evidence="1">
    <location>
        <begin position="208"/>
        <end position="226"/>
    </location>
</feature>
<evidence type="ECO:0000313" key="3">
    <source>
        <dbReference type="Proteomes" id="UP000220828"/>
    </source>
</evidence>
<feature type="transmembrane region" description="Helical" evidence="1">
    <location>
        <begin position="12"/>
        <end position="31"/>
    </location>
</feature>
<dbReference type="Proteomes" id="UP000220828">
    <property type="component" value="Unassembled WGS sequence"/>
</dbReference>
<name>A0A2H3KFM6_9FLAO</name>
<keyword evidence="1" id="KW-0472">Membrane</keyword>
<sequence length="338" mass="40026">MTQHWIKNPKTDSLFILLPPIAVSILTLLFQNQCIKWGNHYNMLTWIVIIIGIDVAHVYATLFKTYCHSNNFKKNKKLLTLTPLFSLLISVLLFVFASRYFWSIMAYIAVFHFVKQQYGFMRLYARHEIKTPLAVVSDKIIIYAATLYPMSFWMMSNNRNFNWFVANEFIHYQNPALAQILKISYYIIITYYTLYIIYNYITKNQFNLPKIILIYSTILSWYLAIVHFNNDFIFTVLNVISHGIPYISLIYINEIASKTLSQKNFPALLQSKFIWFITFLLFLAFSEEFLWDILVWQEHLSISFNANALHFITVPLLTVPQLTHYILDGFIWKKNYAN</sequence>
<comment type="caution">
    <text evidence="2">The sequence shown here is derived from an EMBL/GenBank/DDBJ whole genome shotgun (WGS) entry which is preliminary data.</text>
</comment>
<evidence type="ECO:0000256" key="1">
    <source>
        <dbReference type="SAM" id="Phobius"/>
    </source>
</evidence>
<keyword evidence="1" id="KW-1133">Transmembrane helix</keyword>
<feature type="transmembrane region" description="Helical" evidence="1">
    <location>
        <begin position="43"/>
        <end position="66"/>
    </location>
</feature>
<reference evidence="2 3" key="1">
    <citation type="submission" date="2017-09" db="EMBL/GenBank/DDBJ databases">
        <title>Whole genomes of Flavobacteriaceae.</title>
        <authorList>
            <person name="Stine C."/>
            <person name="Li C."/>
            <person name="Tadesse D."/>
        </authorList>
    </citation>
    <scope>NUCLEOTIDE SEQUENCE [LARGE SCALE GENOMIC DNA]</scope>
    <source>
        <strain evidence="2 3">ATCC 35036</strain>
    </source>
</reference>
<evidence type="ECO:0000313" key="2">
    <source>
        <dbReference type="EMBL" id="PDS22091.1"/>
    </source>
</evidence>
<feature type="transmembrane region" description="Helical" evidence="1">
    <location>
        <begin position="133"/>
        <end position="155"/>
    </location>
</feature>
<dbReference type="EMBL" id="PCMW01000116">
    <property type="protein sequence ID" value="PDS22091.1"/>
    <property type="molecule type" value="Genomic_DNA"/>
</dbReference>
<accession>A0A2H3KFM6</accession>
<dbReference type="OrthoDB" id="235490at2"/>
<dbReference type="RefSeq" id="WP_097554876.1">
    <property type="nucleotide sequence ID" value="NZ_PCMW01000116.1"/>
</dbReference>
<organism evidence="2 3">
    <name type="scientific">Flavobacterium branchiophilum</name>
    <dbReference type="NCBI Taxonomy" id="55197"/>
    <lineage>
        <taxon>Bacteria</taxon>
        <taxon>Pseudomonadati</taxon>
        <taxon>Bacteroidota</taxon>
        <taxon>Flavobacteriia</taxon>
        <taxon>Flavobacteriales</taxon>
        <taxon>Flavobacteriaceae</taxon>
        <taxon>Flavobacterium</taxon>
    </lineage>
</organism>
<feature type="transmembrane region" description="Helical" evidence="1">
    <location>
        <begin position="183"/>
        <end position="201"/>
    </location>
</feature>
<proteinExistence type="predicted"/>
<feature type="transmembrane region" description="Helical" evidence="1">
    <location>
        <begin position="232"/>
        <end position="252"/>
    </location>
</feature>
<keyword evidence="1" id="KW-0812">Transmembrane</keyword>
<feature type="transmembrane region" description="Helical" evidence="1">
    <location>
        <begin position="273"/>
        <end position="296"/>
    </location>
</feature>
<protein>
    <submittedName>
        <fullName evidence="2">Uncharacterized protein</fullName>
    </submittedName>
</protein>